<accession>A0A3B1DNM2</accession>
<reference evidence="9" key="1">
    <citation type="submission" date="2018-06" db="EMBL/GenBank/DDBJ databases">
        <authorList>
            <person name="Zhirakovskaya E."/>
        </authorList>
    </citation>
    <scope>NUCLEOTIDE SEQUENCE</scope>
</reference>
<dbReference type="InterPro" id="IPR055140">
    <property type="entry name" value="Thiolase_C_2"/>
</dbReference>
<dbReference type="PROSITE" id="PS00737">
    <property type="entry name" value="THIOLASE_2"/>
    <property type="match status" value="1"/>
</dbReference>
<evidence type="ECO:0000256" key="6">
    <source>
        <dbReference type="ARBA" id="ARBA00032316"/>
    </source>
</evidence>
<protein>
    <recommendedName>
        <fullName evidence="1">propanoyl-CoA C-acyltransferase</fullName>
        <ecNumber evidence="1">2.3.1.176</ecNumber>
    </recommendedName>
    <alternativeName>
        <fullName evidence="6">Propanoyl-CoA C-acyltransferase</fullName>
    </alternativeName>
</protein>
<keyword evidence="5" id="KW-0446">Lipid-binding</keyword>
<sequence>MRPVYMIGGGLTPFKKSHVDLDFRALVKMAFDAAREDLPGLTLEMIDGSVASYFSDFFARQTMAGIMAHDYLGLCPKPSRRVEGGGATGGLCFQSAWEAVSSGRMELCLAFGFETMSHVNTWKGNEFIALASDTNFDYPVGGFYTGYYAMMVQRHMYEFGTTPEQMALVSIKNHANAQFNTFAQSPKILTVEEIRNSKMVATPLTMFDICTMSDGAAVALIASETMAERLCSNPIKITGLGTGTDTMRMSDRPRGKVPLLPHEDASAYKNLSYPGVHSCRGGRMAAKEAYKMAGIQNPTEDLDFVELHDAYTSSEIQTYEDLGLCKYGEGGLFVASGAPFLLGIDYGLNLPKCGDMVVNPSGGLLACGHPIGATGLMQAVVAFWQLQGCISKKMGSDKLQVKDAKRGLIHSHAGTGTYITVSVLEVT</sequence>
<dbReference type="SUPFAM" id="SSF53901">
    <property type="entry name" value="Thiolase-like"/>
    <property type="match status" value="2"/>
</dbReference>
<dbReference type="EC" id="2.3.1.176" evidence="1"/>
<dbReference type="EMBL" id="UOGF01000105">
    <property type="protein sequence ID" value="VAX33305.1"/>
    <property type="molecule type" value="Genomic_DNA"/>
</dbReference>
<dbReference type="Pfam" id="PF00108">
    <property type="entry name" value="Thiolase_N"/>
    <property type="match status" value="1"/>
</dbReference>
<name>A0A3B1DNM2_9ZZZZ</name>
<dbReference type="InterPro" id="IPR020613">
    <property type="entry name" value="Thiolase_CS"/>
</dbReference>
<dbReference type="GO" id="GO:0016747">
    <property type="term" value="F:acyltransferase activity, transferring groups other than amino-acyl groups"/>
    <property type="evidence" value="ECO:0007669"/>
    <property type="project" value="InterPro"/>
</dbReference>
<dbReference type="GO" id="GO:0008289">
    <property type="term" value="F:lipid binding"/>
    <property type="evidence" value="ECO:0007669"/>
    <property type="project" value="UniProtKB-KW"/>
</dbReference>
<keyword evidence="4" id="KW-0445">Lipid transport</keyword>
<feature type="domain" description="Thiolase N-terminal" evidence="7">
    <location>
        <begin position="4"/>
        <end position="224"/>
    </location>
</feature>
<proteinExistence type="predicted"/>
<dbReference type="CDD" id="cd00829">
    <property type="entry name" value="SCP-x_thiolase"/>
    <property type="match status" value="1"/>
</dbReference>
<keyword evidence="2" id="KW-0813">Transport</keyword>
<evidence type="ECO:0000256" key="4">
    <source>
        <dbReference type="ARBA" id="ARBA00023055"/>
    </source>
</evidence>
<dbReference type="InterPro" id="IPR020616">
    <property type="entry name" value="Thiolase_N"/>
</dbReference>
<gene>
    <name evidence="9" type="ORF">MNBD_NITROSPIRAE01-2307</name>
</gene>
<evidence type="ECO:0000256" key="2">
    <source>
        <dbReference type="ARBA" id="ARBA00022448"/>
    </source>
</evidence>
<keyword evidence="3 9" id="KW-0808">Transferase</keyword>
<evidence type="ECO:0000256" key="5">
    <source>
        <dbReference type="ARBA" id="ARBA00023121"/>
    </source>
</evidence>
<dbReference type="InterPro" id="IPR002155">
    <property type="entry name" value="Thiolase"/>
</dbReference>
<dbReference type="InterPro" id="IPR016039">
    <property type="entry name" value="Thiolase-like"/>
</dbReference>
<dbReference type="PANTHER" id="PTHR42870:SF1">
    <property type="entry name" value="NON-SPECIFIC LIPID-TRANSFER PROTEIN-LIKE 2"/>
    <property type="match status" value="1"/>
</dbReference>
<dbReference type="Gene3D" id="3.40.47.10">
    <property type="match status" value="1"/>
</dbReference>
<organism evidence="9">
    <name type="scientific">hydrothermal vent metagenome</name>
    <dbReference type="NCBI Taxonomy" id="652676"/>
    <lineage>
        <taxon>unclassified sequences</taxon>
        <taxon>metagenomes</taxon>
        <taxon>ecological metagenomes</taxon>
    </lineage>
</organism>
<evidence type="ECO:0000313" key="9">
    <source>
        <dbReference type="EMBL" id="VAX33305.1"/>
    </source>
</evidence>
<dbReference type="PANTHER" id="PTHR42870">
    <property type="entry name" value="ACETYL-COA C-ACETYLTRANSFERASE"/>
    <property type="match status" value="1"/>
</dbReference>
<evidence type="ECO:0000259" key="8">
    <source>
        <dbReference type="Pfam" id="PF22691"/>
    </source>
</evidence>
<evidence type="ECO:0000259" key="7">
    <source>
        <dbReference type="Pfam" id="PF00108"/>
    </source>
</evidence>
<feature type="domain" description="Thiolase C-terminal" evidence="8">
    <location>
        <begin position="280"/>
        <end position="425"/>
    </location>
</feature>
<dbReference type="GO" id="GO:0006869">
    <property type="term" value="P:lipid transport"/>
    <property type="evidence" value="ECO:0007669"/>
    <property type="project" value="UniProtKB-KW"/>
</dbReference>
<dbReference type="AlphaFoldDB" id="A0A3B1DNM2"/>
<evidence type="ECO:0000256" key="1">
    <source>
        <dbReference type="ARBA" id="ARBA00012352"/>
    </source>
</evidence>
<evidence type="ECO:0000256" key="3">
    <source>
        <dbReference type="ARBA" id="ARBA00022679"/>
    </source>
</evidence>
<dbReference type="PIRSF" id="PIRSF000429">
    <property type="entry name" value="Ac-CoA_Ac_transf"/>
    <property type="match status" value="1"/>
</dbReference>
<dbReference type="Pfam" id="PF22691">
    <property type="entry name" value="Thiolase_C_1"/>
    <property type="match status" value="1"/>
</dbReference>